<dbReference type="RefSeq" id="WP_269416145.1">
    <property type="nucleotide sequence ID" value="NZ_JAPWGL010000003.1"/>
</dbReference>
<dbReference type="InterPro" id="IPR029044">
    <property type="entry name" value="Nucleotide-diphossugar_trans"/>
</dbReference>
<proteinExistence type="predicted"/>
<evidence type="ECO:0000313" key="2">
    <source>
        <dbReference type="Proteomes" id="UP001144341"/>
    </source>
</evidence>
<dbReference type="Gene3D" id="3.90.550.10">
    <property type="entry name" value="Spore Coat Polysaccharide Biosynthesis Protein SpsA, Chain A"/>
    <property type="match status" value="1"/>
</dbReference>
<accession>A0ABT4KZK6</accession>
<name>A0ABT4KZK6_9SPHI</name>
<dbReference type="SUPFAM" id="SSF53448">
    <property type="entry name" value="Nucleotide-diphospho-sugar transferases"/>
    <property type="match status" value="1"/>
</dbReference>
<organism evidence="1 2">
    <name type="scientific">Pedobacter rhodius</name>
    <dbReference type="NCBI Taxonomy" id="3004098"/>
    <lineage>
        <taxon>Bacteria</taxon>
        <taxon>Pseudomonadati</taxon>
        <taxon>Bacteroidota</taxon>
        <taxon>Sphingobacteriia</taxon>
        <taxon>Sphingobacteriales</taxon>
        <taxon>Sphingobacteriaceae</taxon>
        <taxon>Pedobacter</taxon>
    </lineage>
</organism>
<keyword evidence="2" id="KW-1185">Reference proteome</keyword>
<sequence length="311" mass="36058">MSSQVDKKRLSICIPTRGRREILRTTLLSIFSSGISTQLYEVVVYDSSDSNLDLNSFYGSFGMANLRFVHGVNYGYLNLIEALKLGEGEYLKLHNDYSSFLPNSLNIMIEEVGKAAIEKPLLVFSNNTLEKMPNKLTASTFNDFLYILSYYSTWSTLFGVWKEDFDLVKDCSINPMFPHTSILYANSYKNSYSINNNLLFFNQEVGNKGGYNLFRVFAVEFLNMANELRINSIIVDKTFNKIKRDMFFTFLIRWYSETKILKNSYTFILSNIRESILIHYSLKDYYLLLFLAYVRSIKKVLIKMFLGSKSV</sequence>
<dbReference type="Proteomes" id="UP001144341">
    <property type="component" value="Unassembled WGS sequence"/>
</dbReference>
<protein>
    <submittedName>
        <fullName evidence="1">Glycosyltransferase</fullName>
    </submittedName>
</protein>
<comment type="caution">
    <text evidence="1">The sequence shown here is derived from an EMBL/GenBank/DDBJ whole genome shotgun (WGS) entry which is preliminary data.</text>
</comment>
<gene>
    <name evidence="1" type="ORF">O0931_13740</name>
</gene>
<evidence type="ECO:0000313" key="1">
    <source>
        <dbReference type="EMBL" id="MCZ4224373.1"/>
    </source>
</evidence>
<reference evidence="1" key="1">
    <citation type="submission" date="2022-12" db="EMBL/GenBank/DDBJ databases">
        <title>Genome sequence of SJ11.</title>
        <authorList>
            <person name="Woo H."/>
        </authorList>
    </citation>
    <scope>NUCLEOTIDE SEQUENCE</scope>
    <source>
        <strain evidence="1">SJ11</strain>
    </source>
</reference>
<dbReference type="EMBL" id="JAPWGL010000003">
    <property type="protein sequence ID" value="MCZ4224373.1"/>
    <property type="molecule type" value="Genomic_DNA"/>
</dbReference>